<keyword evidence="2" id="KW-0479">Metal-binding</keyword>
<feature type="domain" description="Peptidase M48" evidence="8">
    <location>
        <begin position="140"/>
        <end position="188"/>
    </location>
</feature>
<dbReference type="InterPro" id="IPR052173">
    <property type="entry name" value="Beta-lactam_resp_regulator"/>
</dbReference>
<organism evidence="9 10">
    <name type="scientific">Chamaesiphon polymorphus CCALA 037</name>
    <dbReference type="NCBI Taxonomy" id="2107692"/>
    <lineage>
        <taxon>Bacteria</taxon>
        <taxon>Bacillati</taxon>
        <taxon>Cyanobacteriota</taxon>
        <taxon>Cyanophyceae</taxon>
        <taxon>Gomontiellales</taxon>
        <taxon>Chamaesiphonaceae</taxon>
        <taxon>Chamaesiphon</taxon>
    </lineage>
</organism>
<keyword evidence="7" id="KW-0812">Transmembrane</keyword>
<keyword evidence="7" id="KW-0472">Membrane</keyword>
<keyword evidence="5 6" id="KW-0482">Metalloprotease</keyword>
<feature type="transmembrane region" description="Helical" evidence="7">
    <location>
        <begin position="43"/>
        <end position="65"/>
    </location>
</feature>
<dbReference type="Pfam" id="PF01435">
    <property type="entry name" value="Peptidase_M48"/>
    <property type="match status" value="1"/>
</dbReference>
<evidence type="ECO:0000256" key="7">
    <source>
        <dbReference type="SAM" id="Phobius"/>
    </source>
</evidence>
<gene>
    <name evidence="9" type="ORF">C7B77_00805</name>
</gene>
<dbReference type="Proteomes" id="UP000238937">
    <property type="component" value="Unassembled WGS sequence"/>
</dbReference>
<comment type="similarity">
    <text evidence="6">Belongs to the peptidase M48 family.</text>
</comment>
<evidence type="ECO:0000256" key="1">
    <source>
        <dbReference type="ARBA" id="ARBA00022670"/>
    </source>
</evidence>
<accession>A0A2T1GNQ2</accession>
<evidence type="ECO:0000313" key="9">
    <source>
        <dbReference type="EMBL" id="PSB59476.1"/>
    </source>
</evidence>
<dbReference type="EMBL" id="PVWO01000005">
    <property type="protein sequence ID" value="PSB59476.1"/>
    <property type="molecule type" value="Genomic_DNA"/>
</dbReference>
<evidence type="ECO:0000256" key="4">
    <source>
        <dbReference type="ARBA" id="ARBA00022833"/>
    </source>
</evidence>
<reference evidence="9 10" key="1">
    <citation type="submission" date="2018-03" db="EMBL/GenBank/DDBJ databases">
        <title>The ancient ancestry and fast evolution of plastids.</title>
        <authorList>
            <person name="Moore K.R."/>
            <person name="Magnabosco C."/>
            <person name="Momper L."/>
            <person name="Gold D.A."/>
            <person name="Bosak T."/>
            <person name="Fournier G.P."/>
        </authorList>
    </citation>
    <scope>NUCLEOTIDE SEQUENCE [LARGE SCALE GENOMIC DNA]</scope>
    <source>
        <strain evidence="9 10">CCALA 037</strain>
    </source>
</reference>
<keyword evidence="7" id="KW-1133">Transmembrane helix</keyword>
<dbReference type="Gene3D" id="3.30.2010.10">
    <property type="entry name" value="Metalloproteases ('zincins'), catalytic domain"/>
    <property type="match status" value="1"/>
</dbReference>
<evidence type="ECO:0000259" key="8">
    <source>
        <dbReference type="Pfam" id="PF01435"/>
    </source>
</evidence>
<keyword evidence="1 6" id="KW-0645">Protease</keyword>
<dbReference type="GO" id="GO:0006508">
    <property type="term" value="P:proteolysis"/>
    <property type="evidence" value="ECO:0007669"/>
    <property type="project" value="UniProtKB-KW"/>
</dbReference>
<evidence type="ECO:0000256" key="6">
    <source>
        <dbReference type="RuleBase" id="RU003983"/>
    </source>
</evidence>
<dbReference type="InterPro" id="IPR001915">
    <property type="entry name" value="Peptidase_M48"/>
</dbReference>
<sequence length="294" mass="33867">MHLIVMAAIFALAWGLRYAWTPIDSTVWLNAPSQRLHQYWETTLTVFLLPPLLLFTSAIAIVWMGPHGRMVWVGNDWFSYDLAIGFLGFATVSWCQLAGSGWQMLQQVRTYPIVTVNDTQVRLLDLSTLYSAQIGFWEPELVVTTALIDTLSSEHLAAVLAHERAHYLYRDTWYFFWWGWVRQVTNWLPQTEAIWQELLMLREIRADRWASTQTDPLLVAEALLSIVQSTPVFADNICAAFGHVAPIDRLDRRIEALLSCLEPIAEDRSLDSSWRSWAWRSIAFLPFLAVPFHN</sequence>
<comment type="caution">
    <text evidence="9">The sequence shown here is derived from an EMBL/GenBank/DDBJ whole genome shotgun (WGS) entry which is preliminary data.</text>
</comment>
<dbReference type="GO" id="GO:0004222">
    <property type="term" value="F:metalloendopeptidase activity"/>
    <property type="evidence" value="ECO:0007669"/>
    <property type="project" value="InterPro"/>
</dbReference>
<dbReference type="RefSeq" id="WP_106299418.1">
    <property type="nucleotide sequence ID" value="NZ_PVWO01000005.1"/>
</dbReference>
<dbReference type="PANTHER" id="PTHR34978">
    <property type="entry name" value="POSSIBLE SENSOR-TRANSDUCER PROTEIN BLAR"/>
    <property type="match status" value="1"/>
</dbReference>
<feature type="transmembrane region" description="Helical" evidence="7">
    <location>
        <begin position="77"/>
        <end position="99"/>
    </location>
</feature>
<proteinExistence type="inferred from homology"/>
<keyword evidence="3 6" id="KW-0378">Hydrolase</keyword>
<evidence type="ECO:0000313" key="10">
    <source>
        <dbReference type="Proteomes" id="UP000238937"/>
    </source>
</evidence>
<evidence type="ECO:0000256" key="2">
    <source>
        <dbReference type="ARBA" id="ARBA00022723"/>
    </source>
</evidence>
<evidence type="ECO:0000256" key="5">
    <source>
        <dbReference type="ARBA" id="ARBA00023049"/>
    </source>
</evidence>
<dbReference type="OrthoDB" id="462286at2"/>
<dbReference type="CDD" id="cd07326">
    <property type="entry name" value="M56_BlaR1_MecR1_like"/>
    <property type="match status" value="1"/>
</dbReference>
<dbReference type="AlphaFoldDB" id="A0A2T1GNQ2"/>
<protein>
    <submittedName>
        <fullName evidence="9">Zn-dependent protease with chaperone function</fullName>
    </submittedName>
</protein>
<dbReference type="GO" id="GO:0046872">
    <property type="term" value="F:metal ion binding"/>
    <property type="evidence" value="ECO:0007669"/>
    <property type="project" value="UniProtKB-KW"/>
</dbReference>
<name>A0A2T1GNQ2_9CYAN</name>
<dbReference type="PANTHER" id="PTHR34978:SF3">
    <property type="entry name" value="SLR0241 PROTEIN"/>
    <property type="match status" value="1"/>
</dbReference>
<keyword evidence="4 6" id="KW-0862">Zinc</keyword>
<evidence type="ECO:0000256" key="3">
    <source>
        <dbReference type="ARBA" id="ARBA00022801"/>
    </source>
</evidence>
<keyword evidence="10" id="KW-1185">Reference proteome</keyword>
<comment type="cofactor">
    <cofactor evidence="6">
        <name>Zn(2+)</name>
        <dbReference type="ChEBI" id="CHEBI:29105"/>
    </cofactor>
    <text evidence="6">Binds 1 zinc ion per subunit.</text>
</comment>